<dbReference type="GO" id="GO:0003848">
    <property type="term" value="F:2-amino-4-hydroxy-6-hydroxymethyldihydropteridine diphosphokinase activity"/>
    <property type="evidence" value="ECO:0007669"/>
    <property type="project" value="UniProtKB-EC"/>
</dbReference>
<evidence type="ECO:0000256" key="18">
    <source>
        <dbReference type="ARBA" id="ARBA00022842"/>
    </source>
</evidence>
<keyword evidence="19" id="KW-0289">Folate biosynthesis</keyword>
<keyword evidence="16" id="KW-0418">Kinase</keyword>
<comment type="catalytic activity">
    <reaction evidence="3">
        <text>7,8-dihydroneopterin = 6-hydroxymethyl-7,8-dihydropterin + glycolaldehyde</text>
        <dbReference type="Rhea" id="RHEA:10540"/>
        <dbReference type="ChEBI" id="CHEBI:17001"/>
        <dbReference type="ChEBI" id="CHEBI:17071"/>
        <dbReference type="ChEBI" id="CHEBI:44841"/>
        <dbReference type="EC" id="4.1.2.25"/>
    </reaction>
</comment>
<evidence type="ECO:0000256" key="3">
    <source>
        <dbReference type="ARBA" id="ARBA00001353"/>
    </source>
</evidence>
<comment type="catalytic activity">
    <reaction evidence="1">
        <text>(7,8-dihydropterin-6-yl)methyl diphosphate + 4-aminobenzoate = 7,8-dihydropteroate + diphosphate</text>
        <dbReference type="Rhea" id="RHEA:19949"/>
        <dbReference type="ChEBI" id="CHEBI:17836"/>
        <dbReference type="ChEBI" id="CHEBI:17839"/>
        <dbReference type="ChEBI" id="CHEBI:33019"/>
        <dbReference type="ChEBI" id="CHEBI:72950"/>
        <dbReference type="EC" id="2.5.1.15"/>
    </reaction>
</comment>
<dbReference type="InterPro" id="IPR035907">
    <property type="entry name" value="Hppk_sf"/>
</dbReference>
<evidence type="ECO:0000313" key="28">
    <source>
        <dbReference type="Proteomes" id="UP001271007"/>
    </source>
</evidence>
<evidence type="ECO:0000256" key="12">
    <source>
        <dbReference type="ARBA" id="ARBA00013253"/>
    </source>
</evidence>
<feature type="compositionally biased region" description="Polar residues" evidence="25">
    <location>
        <begin position="1333"/>
        <end position="1347"/>
    </location>
</feature>
<comment type="similarity">
    <text evidence="8">In the N-terminal section; belongs to the DHNA family.</text>
</comment>
<keyword evidence="17" id="KW-0067">ATP-binding</keyword>
<comment type="pathway">
    <text evidence="7">Cofactor biosynthesis; tetrahydrofolate biosynthesis; 2-amino-4-hydroxy-6-hydroxymethyl-7,8-dihydropteridine diphosphate from 7,8-dihydroneopterin triphosphate: step 4/4.</text>
</comment>
<dbReference type="EC" id="2.7.6.3" evidence="12"/>
<keyword evidence="15" id="KW-0547">Nucleotide-binding</keyword>
<dbReference type="SUPFAM" id="SSF51717">
    <property type="entry name" value="Dihydropteroate synthetase-like"/>
    <property type="match status" value="1"/>
</dbReference>
<evidence type="ECO:0000256" key="4">
    <source>
        <dbReference type="ARBA" id="ARBA00001946"/>
    </source>
</evidence>
<dbReference type="EC" id="2.5.1.15" evidence="10"/>
<comment type="function">
    <text evidence="21">Catalyzes three sequential steps of tetrahydrofolate biosynthesis.</text>
</comment>
<evidence type="ECO:0000256" key="11">
    <source>
        <dbReference type="ARBA" id="ARBA00013043"/>
    </source>
</evidence>
<dbReference type="GO" id="GO:0046656">
    <property type="term" value="P:folic acid biosynthetic process"/>
    <property type="evidence" value="ECO:0007669"/>
    <property type="project" value="UniProtKB-KW"/>
</dbReference>
<dbReference type="Proteomes" id="UP001271007">
    <property type="component" value="Unassembled WGS sequence"/>
</dbReference>
<dbReference type="FunFam" id="3.20.20.20:FF:000006">
    <property type="entry name" value="Dihydropteroate synthase"/>
    <property type="match status" value="1"/>
</dbReference>
<proteinExistence type="inferred from homology"/>
<feature type="domain" description="Pterin-binding" evidence="26">
    <location>
        <begin position="1542"/>
        <end position="1806"/>
    </location>
</feature>
<dbReference type="NCBIfam" id="TIGR01496">
    <property type="entry name" value="DHPS"/>
    <property type="match status" value="1"/>
</dbReference>
<evidence type="ECO:0000256" key="19">
    <source>
        <dbReference type="ARBA" id="ARBA00022909"/>
    </source>
</evidence>
<dbReference type="NCBIfam" id="TIGR01498">
    <property type="entry name" value="folK"/>
    <property type="match status" value="1"/>
</dbReference>
<dbReference type="InterPro" id="IPR045031">
    <property type="entry name" value="DHP_synth-like"/>
</dbReference>
<accession>A0AAJ0G829</accession>
<dbReference type="GO" id="GO:0005740">
    <property type="term" value="C:mitochondrial envelope"/>
    <property type="evidence" value="ECO:0007669"/>
    <property type="project" value="TreeGrafter"/>
</dbReference>
<reference evidence="27" key="1">
    <citation type="submission" date="2023-04" db="EMBL/GenBank/DDBJ databases">
        <title>Black Yeasts Isolated from many extreme environments.</title>
        <authorList>
            <person name="Coleine C."/>
            <person name="Stajich J.E."/>
            <person name="Selbmann L."/>
        </authorList>
    </citation>
    <scope>NUCLEOTIDE SEQUENCE</scope>
    <source>
        <strain evidence="27">CCFEE 5312</strain>
    </source>
</reference>
<feature type="region of interest" description="Disordered" evidence="25">
    <location>
        <begin position="623"/>
        <end position="642"/>
    </location>
</feature>
<evidence type="ECO:0000256" key="14">
    <source>
        <dbReference type="ARBA" id="ARBA00022723"/>
    </source>
</evidence>
<comment type="pathway">
    <text evidence="6">Cofactor biosynthesis; tetrahydrofolate biosynthesis; 2-amino-4-hydroxy-6-hydroxymethyl-7,8-dihydropteridine diphosphate from 7,8-dihydroneopterin triphosphate: step 3/4.</text>
</comment>
<keyword evidence="13" id="KW-0808">Transferase</keyword>
<sequence length="1816" mass="198981">MARIRRLPSSSRTHLSKRPLPLRRLPILPAVTRKPLNGGHGATNLSSSFIRPNAASPPHPGATNSWFGLFKYSTSTLHLPINLKRLLEVDALALKVASSRPANLSKQRVEDILKRFSSEQGSTKPSLEIFFGTACQMYSLDSSIREVYLQGFVNRMFMKKTPARPHLQSTPPHQWHIICQMHRKQVDAACSRPLITIGILYDEQRAWCQLQVGRHTIRHPKFRIQIAGHLKHEVVDLYQHGRARGGDSGKMRSSAGMMQEVVNNMLQHASMSVKGQAATGDEMVARMKSAILTYLPRSPLAYLLDFEHLEVVVNTGLKGSGERFVDNSLLNADGIERQRPERDYTQAFLDAHTSSPLLQASEGVAAIDDASIDVSVEVGGQTMDVPLSRQTCERIGRPNLTATCKTLQKPSPGWVPQSHGLTLIEDFDQTCRTTNKIGISNFAAVALVLAHRFPHMRMGFYLNSSDDGTQPITVYTNHELSPNLQVKSISGVRLHLPRIKNLQISVAHGPRPSVDISYVKVSLVVVGVSQPSEVPAPQDKAGIGIVDETNTVFRMTEAVIRDASRHVEFDVLESAPQMIADALLRVVRFPSSDLTLIGASISIAPRNPHSASVLEAMVHAVPRDTPNDLDGDHTHLQGDPHIRLPVTPREERQPYRIEATGANDGKSSLATSKDIDYSPERAEHTLSSTASDLQLAEDQAPDPPKSVYSSIYRSTLLKEKTGCDILHLQALPSIADEFILWTQRTFNNGLNSSQRNGLFCYIDAAKTLFDSSYPGTTTLFVPRKLSKELWNAENLPPPAYGSGLNAVVHADGTYDIQIPGIMRSALHFDKADTGIEDFSINIHLVGSGSSSDNLAGSPLRSQIEYLYRATADTLQTLVGSISFRDTGNAAMIVARALLERRSRFALILDLQSVELRWKVRNDDGKLVRRRVVANATDQTHVEAATPHTAINASDLAARDSGMPDNKEGAEMGASTSASPSQFQSDTDTEELFGGAREMVGEAEMVTLPYMDPTSSRTVDDLAEVATANGKANHILTTNEVEEALATFEAPRDATTCERAEHAMARDHAQWGTSASAHKSNVLLLKTGVEKFHICLPHGDIEETIQRVKTSLESALNSTRPSRGGLPCFVDAANMVMGLSFWLPSMRLNLDYELPTELQKALPLPSGSYKGAPLYVNPLANGLVSIRLPDVVYPALWVSDPKKSRPFISIGLVGSISSLDSAETSTLSAQIGYLFRAAAGIIQSLVDSNTFDFTQDAMKNVAQAFVAHRSRFAAIVDVRFVEVELNLRKTGEQPVTKRATAVVRKAELECITRLDLAATGEFGTALSDEEAGVETNTASEAENGTATSREIKDTATETATETAKEGIYVALGSNMGDRLKNIEDACNLMDADPDIRILQTSSLYETAPMYVEDQDRFLNGACEIATSLQPIDLLDRLQAIEQKLGRVKIVEKGPRSIDLDILMYRDMEIKTERLVVPHPLMLERNFVVRPLLDIAPWYQVPGTSTTIHDAFDALVSRSELIYPQTPLSPGADALRSSDPKRRTQVMAILNATPDSFSDGGTHDGQDRHELRRTVKAYIAAGATIIDVGGQSSRPNAPDIGAEEEIARILPTIEVIRSLPEAETITISVDTYRAAVAEAAINAGAHVVNDISAGQLDADMLPTIARLGCTYVMMHMRGTPSTMQNAENCDYPEGLQRMMINELYSRIDAAMAAGIRRWRIVLDPGIGFSKTRQQNLTILKSVNLIRRRFREIPWLVGSSRKSFIGKITGVEEPKDRTWGTAATVTAAVRGGADIVRVHDVKEMVVVVKMADAIYRGEV</sequence>
<evidence type="ECO:0000256" key="8">
    <source>
        <dbReference type="ARBA" id="ARBA00009640"/>
    </source>
</evidence>
<feature type="region of interest" description="Disordered" evidence="25">
    <location>
        <begin position="647"/>
        <end position="704"/>
    </location>
</feature>
<keyword evidence="20" id="KW-0511">Multifunctional enzyme</keyword>
<feature type="compositionally biased region" description="Basic and acidic residues" evidence="25">
    <location>
        <begin position="673"/>
        <end position="684"/>
    </location>
</feature>
<gene>
    <name evidence="27" type="primary">FOL1</name>
    <name evidence="27" type="ORF">LTR09_007081</name>
</gene>
<feature type="compositionally biased region" description="Polar residues" evidence="25">
    <location>
        <begin position="973"/>
        <end position="985"/>
    </location>
</feature>
<comment type="catalytic activity">
    <reaction evidence="2">
        <text>6-hydroxymethyl-7,8-dihydropterin + ATP = (7,8-dihydropterin-6-yl)methyl diphosphate + AMP + H(+)</text>
        <dbReference type="Rhea" id="RHEA:11412"/>
        <dbReference type="ChEBI" id="CHEBI:15378"/>
        <dbReference type="ChEBI" id="CHEBI:30616"/>
        <dbReference type="ChEBI" id="CHEBI:44841"/>
        <dbReference type="ChEBI" id="CHEBI:72950"/>
        <dbReference type="ChEBI" id="CHEBI:456215"/>
        <dbReference type="EC" id="2.7.6.3"/>
    </reaction>
</comment>
<dbReference type="PROSITE" id="PS00792">
    <property type="entry name" value="DHPS_1"/>
    <property type="match status" value="1"/>
</dbReference>
<dbReference type="CDD" id="cd00483">
    <property type="entry name" value="HPPK"/>
    <property type="match status" value="1"/>
</dbReference>
<dbReference type="EMBL" id="JAWDJX010000024">
    <property type="protein sequence ID" value="KAK3051781.1"/>
    <property type="molecule type" value="Genomic_DNA"/>
</dbReference>
<dbReference type="InterPro" id="IPR000550">
    <property type="entry name" value="Hppk"/>
</dbReference>
<evidence type="ECO:0000256" key="13">
    <source>
        <dbReference type="ARBA" id="ARBA00022679"/>
    </source>
</evidence>
<evidence type="ECO:0000256" key="7">
    <source>
        <dbReference type="ARBA" id="ARBA00005051"/>
    </source>
</evidence>
<dbReference type="PROSITE" id="PS50972">
    <property type="entry name" value="PTERIN_BINDING"/>
    <property type="match status" value="1"/>
</dbReference>
<dbReference type="PANTHER" id="PTHR20941">
    <property type="entry name" value="FOLATE SYNTHESIS PROTEINS"/>
    <property type="match status" value="1"/>
</dbReference>
<evidence type="ECO:0000256" key="21">
    <source>
        <dbReference type="ARBA" id="ARBA00058009"/>
    </source>
</evidence>
<evidence type="ECO:0000256" key="16">
    <source>
        <dbReference type="ARBA" id="ARBA00022777"/>
    </source>
</evidence>
<dbReference type="Pfam" id="PF00809">
    <property type="entry name" value="Pterin_bind"/>
    <property type="match status" value="1"/>
</dbReference>
<feature type="region of interest" description="Disordered" evidence="25">
    <location>
        <begin position="952"/>
        <end position="987"/>
    </location>
</feature>
<dbReference type="GO" id="GO:0016301">
    <property type="term" value="F:kinase activity"/>
    <property type="evidence" value="ECO:0007669"/>
    <property type="project" value="UniProtKB-KW"/>
</dbReference>
<evidence type="ECO:0000256" key="1">
    <source>
        <dbReference type="ARBA" id="ARBA00000012"/>
    </source>
</evidence>
<evidence type="ECO:0000256" key="17">
    <source>
        <dbReference type="ARBA" id="ARBA00022840"/>
    </source>
</evidence>
<organism evidence="27 28">
    <name type="scientific">Extremus antarcticus</name>
    <dbReference type="NCBI Taxonomy" id="702011"/>
    <lineage>
        <taxon>Eukaryota</taxon>
        <taxon>Fungi</taxon>
        <taxon>Dikarya</taxon>
        <taxon>Ascomycota</taxon>
        <taxon>Pezizomycotina</taxon>
        <taxon>Dothideomycetes</taxon>
        <taxon>Dothideomycetidae</taxon>
        <taxon>Mycosphaerellales</taxon>
        <taxon>Extremaceae</taxon>
        <taxon>Extremus</taxon>
    </lineage>
</organism>
<comment type="pathway">
    <text evidence="5">Cofactor biosynthesis; tetrahydrofolate biosynthesis; 7,8-dihydrofolate from 2-amino-4-hydroxy-6-hydroxymethyl-7,8-dihydropteridine diphosphate and 4-aminobenzoate: step 1/2.</text>
</comment>
<evidence type="ECO:0000256" key="15">
    <source>
        <dbReference type="ARBA" id="ARBA00022741"/>
    </source>
</evidence>
<dbReference type="SUPFAM" id="SSF55083">
    <property type="entry name" value="6-hydroxymethyl-7,8-dihydropterin pyrophosphokinase, HPPK"/>
    <property type="match status" value="1"/>
</dbReference>
<dbReference type="Gene3D" id="3.20.20.20">
    <property type="entry name" value="Dihydropteroate synthase-like"/>
    <property type="match status" value="1"/>
</dbReference>
<dbReference type="GO" id="GO:0004156">
    <property type="term" value="F:dihydropteroate synthase activity"/>
    <property type="evidence" value="ECO:0007669"/>
    <property type="project" value="UniProtKB-EC"/>
</dbReference>
<evidence type="ECO:0000256" key="24">
    <source>
        <dbReference type="ARBA" id="ARBA00068111"/>
    </source>
</evidence>
<protein>
    <recommendedName>
        <fullName evidence="23">Folic acid synthesis protein FOL1</fullName>
        <ecNumber evidence="10">2.5.1.15</ecNumber>
        <ecNumber evidence="12">2.7.6.3</ecNumber>
        <ecNumber evidence="11">4.1.2.25</ecNumber>
    </recommendedName>
    <alternativeName>
        <fullName evidence="24">Folic acid synthesis protein fol1</fullName>
    </alternativeName>
</protein>
<dbReference type="Gene3D" id="3.30.70.560">
    <property type="entry name" value="7,8-Dihydro-6-hydroxymethylpterin-pyrophosphokinase HPPK"/>
    <property type="match status" value="1"/>
</dbReference>
<evidence type="ECO:0000259" key="26">
    <source>
        <dbReference type="PROSITE" id="PS50972"/>
    </source>
</evidence>
<evidence type="ECO:0000313" key="27">
    <source>
        <dbReference type="EMBL" id="KAK3051781.1"/>
    </source>
</evidence>
<dbReference type="GO" id="GO:0005524">
    <property type="term" value="F:ATP binding"/>
    <property type="evidence" value="ECO:0007669"/>
    <property type="project" value="UniProtKB-KW"/>
</dbReference>
<comment type="similarity">
    <text evidence="22">In the central section; belongs to the HPPK family.</text>
</comment>
<evidence type="ECO:0000256" key="20">
    <source>
        <dbReference type="ARBA" id="ARBA00023268"/>
    </source>
</evidence>
<evidence type="ECO:0000256" key="25">
    <source>
        <dbReference type="SAM" id="MobiDB-lite"/>
    </source>
</evidence>
<dbReference type="GO" id="GO:0046654">
    <property type="term" value="P:tetrahydrofolate biosynthetic process"/>
    <property type="evidence" value="ECO:0007669"/>
    <property type="project" value="TreeGrafter"/>
</dbReference>
<dbReference type="InterPro" id="IPR006390">
    <property type="entry name" value="DHP_synth_dom"/>
</dbReference>
<dbReference type="GO" id="GO:0004150">
    <property type="term" value="F:dihydroneopterin aldolase activity"/>
    <property type="evidence" value="ECO:0007669"/>
    <property type="project" value="UniProtKB-EC"/>
</dbReference>
<dbReference type="PANTHER" id="PTHR20941:SF1">
    <property type="entry name" value="FOLIC ACID SYNTHESIS PROTEIN FOL1"/>
    <property type="match status" value="1"/>
</dbReference>
<evidence type="ECO:0000256" key="2">
    <source>
        <dbReference type="ARBA" id="ARBA00000198"/>
    </source>
</evidence>
<evidence type="ECO:0000256" key="23">
    <source>
        <dbReference type="ARBA" id="ARBA00067568"/>
    </source>
</evidence>
<evidence type="ECO:0000256" key="10">
    <source>
        <dbReference type="ARBA" id="ARBA00012458"/>
    </source>
</evidence>
<evidence type="ECO:0000256" key="6">
    <source>
        <dbReference type="ARBA" id="ARBA00005013"/>
    </source>
</evidence>
<dbReference type="InterPro" id="IPR000489">
    <property type="entry name" value="Pterin-binding_dom"/>
</dbReference>
<dbReference type="EC" id="4.1.2.25" evidence="11"/>
<name>A0AAJ0G829_9PEZI</name>
<keyword evidence="28" id="KW-1185">Reference proteome</keyword>
<comment type="cofactor">
    <cofactor evidence="4">
        <name>Mg(2+)</name>
        <dbReference type="ChEBI" id="CHEBI:18420"/>
    </cofactor>
</comment>
<dbReference type="GO" id="GO:0046872">
    <property type="term" value="F:metal ion binding"/>
    <property type="evidence" value="ECO:0007669"/>
    <property type="project" value="UniProtKB-KW"/>
</dbReference>
<dbReference type="PROSITE" id="PS00793">
    <property type="entry name" value="DHPS_2"/>
    <property type="match status" value="1"/>
</dbReference>
<keyword evidence="14" id="KW-0479">Metal-binding</keyword>
<comment type="caution">
    <text evidence="27">The sequence shown here is derived from an EMBL/GenBank/DDBJ whole genome shotgun (WGS) entry which is preliminary data.</text>
</comment>
<dbReference type="InterPro" id="IPR011005">
    <property type="entry name" value="Dihydropteroate_synth-like_sf"/>
</dbReference>
<evidence type="ECO:0000256" key="22">
    <source>
        <dbReference type="ARBA" id="ARBA00061548"/>
    </source>
</evidence>
<keyword evidence="18" id="KW-0460">Magnesium</keyword>
<comment type="similarity">
    <text evidence="9">In the C-terminal section; belongs to the DHPS family.</text>
</comment>
<dbReference type="CDD" id="cd00739">
    <property type="entry name" value="DHPS"/>
    <property type="match status" value="1"/>
</dbReference>
<dbReference type="Pfam" id="PF01288">
    <property type="entry name" value="HPPK"/>
    <property type="match status" value="1"/>
</dbReference>
<evidence type="ECO:0000256" key="9">
    <source>
        <dbReference type="ARBA" id="ARBA00009951"/>
    </source>
</evidence>
<evidence type="ECO:0000256" key="5">
    <source>
        <dbReference type="ARBA" id="ARBA00004763"/>
    </source>
</evidence>
<feature type="region of interest" description="Disordered" evidence="25">
    <location>
        <begin position="1326"/>
        <end position="1357"/>
    </location>
</feature>